<dbReference type="InParanoid" id="A0A0L0HTQ7"/>
<dbReference type="Pfam" id="PF00856">
    <property type="entry name" value="SET"/>
    <property type="match status" value="1"/>
</dbReference>
<feature type="compositionally biased region" description="Basic and acidic residues" evidence="1">
    <location>
        <begin position="280"/>
        <end position="290"/>
    </location>
</feature>
<feature type="domain" description="SET" evidence="2">
    <location>
        <begin position="47"/>
        <end position="169"/>
    </location>
</feature>
<name>A0A0L0HTQ7_SPIPD</name>
<keyword evidence="4" id="KW-1185">Reference proteome</keyword>
<dbReference type="EMBL" id="KQ257450">
    <property type="protein sequence ID" value="KND04285.1"/>
    <property type="molecule type" value="Genomic_DNA"/>
</dbReference>
<sequence>MTRPRPARGTYNVAQPCTKDIPLVTYEIVDLPDDDKRFKVTWIDTGNVVHLKAQKSKYHGKGLFCDQELIPAGACIDHYHGETMSHLLANNRHTSNDDSFWLKDSNVIVPHSYIPGRYINDSVILSSDDQAPIIRNEPCNVEFKEKNGIVVVTALRDILQDEELLVSYGDWYWRGHLFERNGFEDAPNRFQVLEKADEAVKRRWLNTLGWQDIPEEFRMVKVERFQKQSRHSVFDYYVLRKGFHGIFRSAKMLALHLRCEQNSEPCTCETCKRNKRKKMQTNEKEDDSASRSRRRTNGTSEARQSPSNGSTHSRDELVEALEQSNGAETEEDPLTDNSSSSMLEVHRIAVVTDKVQVVEEVTNLETVSTLAVSALAAEADPLVTAILMKSDKAAVAN</sequence>
<dbReference type="OrthoDB" id="3180714at2759"/>
<protein>
    <recommendedName>
        <fullName evidence="2">SET domain-containing protein</fullName>
    </recommendedName>
</protein>
<reference evidence="3 4" key="1">
    <citation type="submission" date="2009-08" db="EMBL/GenBank/DDBJ databases">
        <title>The Genome Sequence of Spizellomyces punctatus strain DAOM BR117.</title>
        <authorList>
            <consortium name="The Broad Institute Genome Sequencing Platform"/>
            <person name="Russ C."/>
            <person name="Cuomo C."/>
            <person name="Shea T."/>
            <person name="Young S.K."/>
            <person name="Zeng Q."/>
            <person name="Koehrsen M."/>
            <person name="Haas B."/>
            <person name="Borodovsky M."/>
            <person name="Guigo R."/>
            <person name="Alvarado L."/>
            <person name="Berlin A."/>
            <person name="Bochicchio J."/>
            <person name="Borenstein D."/>
            <person name="Chapman S."/>
            <person name="Chen Z."/>
            <person name="Engels R."/>
            <person name="Freedman E."/>
            <person name="Gellesch M."/>
            <person name="Goldberg J."/>
            <person name="Griggs A."/>
            <person name="Gujja S."/>
            <person name="Heiman D."/>
            <person name="Hepburn T."/>
            <person name="Howarth C."/>
            <person name="Jen D."/>
            <person name="Larson L."/>
            <person name="Lewis B."/>
            <person name="Mehta T."/>
            <person name="Park D."/>
            <person name="Pearson M."/>
            <person name="Roberts A."/>
            <person name="Saif S."/>
            <person name="Shenoy N."/>
            <person name="Sisk P."/>
            <person name="Stolte C."/>
            <person name="Sykes S."/>
            <person name="Thomson T."/>
            <person name="Walk T."/>
            <person name="White J."/>
            <person name="Yandava C."/>
            <person name="Burger G."/>
            <person name="Gray M.W."/>
            <person name="Holland P.W.H."/>
            <person name="King N."/>
            <person name="Lang F.B.F."/>
            <person name="Roger A.J."/>
            <person name="Ruiz-Trillo I."/>
            <person name="Lander E."/>
            <person name="Nusbaum C."/>
        </authorList>
    </citation>
    <scope>NUCLEOTIDE SEQUENCE [LARGE SCALE GENOMIC DNA]</scope>
    <source>
        <strain evidence="3 4">DAOM BR117</strain>
    </source>
</reference>
<evidence type="ECO:0000313" key="3">
    <source>
        <dbReference type="EMBL" id="KND04285.1"/>
    </source>
</evidence>
<dbReference type="RefSeq" id="XP_016612324.1">
    <property type="nucleotide sequence ID" value="XM_016748357.1"/>
</dbReference>
<evidence type="ECO:0000313" key="4">
    <source>
        <dbReference type="Proteomes" id="UP000053201"/>
    </source>
</evidence>
<dbReference type="PROSITE" id="PS50280">
    <property type="entry name" value="SET"/>
    <property type="match status" value="1"/>
</dbReference>
<organism evidence="3 4">
    <name type="scientific">Spizellomyces punctatus (strain DAOM BR117)</name>
    <dbReference type="NCBI Taxonomy" id="645134"/>
    <lineage>
        <taxon>Eukaryota</taxon>
        <taxon>Fungi</taxon>
        <taxon>Fungi incertae sedis</taxon>
        <taxon>Chytridiomycota</taxon>
        <taxon>Chytridiomycota incertae sedis</taxon>
        <taxon>Chytridiomycetes</taxon>
        <taxon>Spizellomycetales</taxon>
        <taxon>Spizellomycetaceae</taxon>
        <taxon>Spizellomyces</taxon>
    </lineage>
</organism>
<accession>A0A0L0HTQ7</accession>
<dbReference type="InterPro" id="IPR001214">
    <property type="entry name" value="SET_dom"/>
</dbReference>
<proteinExistence type="predicted"/>
<dbReference type="SUPFAM" id="SSF82199">
    <property type="entry name" value="SET domain"/>
    <property type="match status" value="1"/>
</dbReference>
<evidence type="ECO:0000256" key="1">
    <source>
        <dbReference type="SAM" id="MobiDB-lite"/>
    </source>
</evidence>
<feature type="region of interest" description="Disordered" evidence="1">
    <location>
        <begin position="273"/>
        <end position="315"/>
    </location>
</feature>
<evidence type="ECO:0000259" key="2">
    <source>
        <dbReference type="PROSITE" id="PS50280"/>
    </source>
</evidence>
<gene>
    <name evidence="3" type="ORF">SPPG_00021</name>
</gene>
<dbReference type="AlphaFoldDB" id="A0A0L0HTQ7"/>
<feature type="compositionally biased region" description="Polar residues" evidence="1">
    <location>
        <begin position="297"/>
        <end position="311"/>
    </location>
</feature>
<dbReference type="VEuPathDB" id="FungiDB:SPPG_00021"/>
<dbReference type="Gene3D" id="2.170.270.10">
    <property type="entry name" value="SET domain"/>
    <property type="match status" value="1"/>
</dbReference>
<dbReference type="InterPro" id="IPR046341">
    <property type="entry name" value="SET_dom_sf"/>
</dbReference>
<dbReference type="Proteomes" id="UP000053201">
    <property type="component" value="Unassembled WGS sequence"/>
</dbReference>
<dbReference type="GeneID" id="27683776"/>